<dbReference type="Gene3D" id="2.40.37.20">
    <property type="entry name" value="D-serine dehydratase-like domain"/>
    <property type="match status" value="1"/>
</dbReference>
<keyword evidence="6" id="KW-1185">Reference proteome</keyword>
<keyword evidence="2" id="KW-0663">Pyridoxal phosphate</keyword>
<evidence type="ECO:0000259" key="4">
    <source>
        <dbReference type="Pfam" id="PF01168"/>
    </source>
</evidence>
<evidence type="ECO:0000256" key="3">
    <source>
        <dbReference type="ARBA" id="ARBA00023235"/>
    </source>
</evidence>
<protein>
    <submittedName>
        <fullName evidence="5">Putative amino acid racemase</fullName>
    </submittedName>
</protein>
<comment type="caution">
    <text evidence="5">The sequence shown here is derived from an EMBL/GenBank/DDBJ whole genome shotgun (WGS) entry which is preliminary data.</text>
</comment>
<evidence type="ECO:0000256" key="1">
    <source>
        <dbReference type="ARBA" id="ARBA00001933"/>
    </source>
</evidence>
<dbReference type="AlphaFoldDB" id="A0A4R7BC81"/>
<dbReference type="RefSeq" id="WP_133677993.1">
    <property type="nucleotide sequence ID" value="NZ_SNZP01000001.1"/>
</dbReference>
<dbReference type="GO" id="GO:0008784">
    <property type="term" value="F:alanine racemase activity"/>
    <property type="evidence" value="ECO:0007669"/>
    <property type="project" value="TreeGrafter"/>
</dbReference>
<dbReference type="OrthoDB" id="504078at2"/>
<dbReference type="GO" id="GO:0005829">
    <property type="term" value="C:cytosol"/>
    <property type="evidence" value="ECO:0007669"/>
    <property type="project" value="TreeGrafter"/>
</dbReference>
<dbReference type="InterPro" id="IPR029066">
    <property type="entry name" value="PLP-binding_barrel"/>
</dbReference>
<comment type="cofactor">
    <cofactor evidence="1">
        <name>pyridoxal 5'-phosphate</name>
        <dbReference type="ChEBI" id="CHEBI:597326"/>
    </cofactor>
</comment>
<dbReference type="CDD" id="cd06815">
    <property type="entry name" value="PLPDE_III_AR_like_1"/>
    <property type="match status" value="1"/>
</dbReference>
<feature type="domain" description="Alanine racemase N-terminal" evidence="4">
    <location>
        <begin position="12"/>
        <end position="229"/>
    </location>
</feature>
<dbReference type="PANTHER" id="PTHR30511">
    <property type="entry name" value="ALANINE RACEMASE"/>
    <property type="match status" value="1"/>
</dbReference>
<evidence type="ECO:0000256" key="2">
    <source>
        <dbReference type="ARBA" id="ARBA00022898"/>
    </source>
</evidence>
<reference evidence="5 6" key="1">
    <citation type="submission" date="2019-03" db="EMBL/GenBank/DDBJ databases">
        <title>Genomic Encyclopedia of Type Strains, Phase III (KMG-III): the genomes of soil and plant-associated and newly described type strains.</title>
        <authorList>
            <person name="Whitman W."/>
        </authorList>
    </citation>
    <scope>NUCLEOTIDE SEQUENCE [LARGE SCALE GENOMIC DNA]</scope>
    <source>
        <strain evidence="5 6">CECT 8976</strain>
    </source>
</reference>
<name>A0A4R7BC81_9NEIS</name>
<dbReference type="Gene3D" id="3.20.20.10">
    <property type="entry name" value="Alanine racemase"/>
    <property type="match status" value="1"/>
</dbReference>
<sequence length="360" mass="38780">MTENTHLPCLFVDLEKIRHNTRLMVQRCHQSSIEVAAVVKLMRGSPEVAQVMREAGVDLLADSRLSNLARLVDLGLPRMLLRLPSPHQADEVVRHSEISLNSEAVTLRALSAAASRHGRQHRIVVMQDLGDLREGCFDEAETLELARLASSLPGLGLAGIGANLACYGGVAPSPENQQRLVDIAECIRRELACECPIVSGCNSAAAFMLLDGSLPAGINQLRLGASLLMGIGLNDEPIPGLVQDTVTLTVEVIELKDKPSVPINSTALDAFGHKPVFEDYGIRHRALCALGKQDVSFSELTPLDAGIRIVGGSSDHLILDLSDAARRYQVGDSISFSLSYGGVLACMTSDYVAKVFNREK</sequence>
<dbReference type="Proteomes" id="UP000295611">
    <property type="component" value="Unassembled WGS sequence"/>
</dbReference>
<proteinExistence type="predicted"/>
<evidence type="ECO:0000313" key="5">
    <source>
        <dbReference type="EMBL" id="TDR82660.1"/>
    </source>
</evidence>
<evidence type="ECO:0000313" key="6">
    <source>
        <dbReference type="Proteomes" id="UP000295611"/>
    </source>
</evidence>
<accession>A0A4R7BC81</accession>
<dbReference type="InterPro" id="IPR042208">
    <property type="entry name" value="D-ser_dehydrat-like_sf"/>
</dbReference>
<gene>
    <name evidence="5" type="ORF">DFP86_10145</name>
</gene>
<dbReference type="EMBL" id="SNZP01000001">
    <property type="protein sequence ID" value="TDR82660.1"/>
    <property type="molecule type" value="Genomic_DNA"/>
</dbReference>
<keyword evidence="3" id="KW-0413">Isomerase</keyword>
<dbReference type="PANTHER" id="PTHR30511:SF3">
    <property type="entry name" value="LYSINE RACEMASE"/>
    <property type="match status" value="1"/>
</dbReference>
<dbReference type="GO" id="GO:0030170">
    <property type="term" value="F:pyridoxal phosphate binding"/>
    <property type="evidence" value="ECO:0007669"/>
    <property type="project" value="TreeGrafter"/>
</dbReference>
<dbReference type="Pfam" id="PF01168">
    <property type="entry name" value="Ala_racemase_N"/>
    <property type="match status" value="1"/>
</dbReference>
<dbReference type="InterPro" id="IPR001608">
    <property type="entry name" value="Ala_racemase_N"/>
</dbReference>
<dbReference type="SUPFAM" id="SSF51419">
    <property type="entry name" value="PLP-binding barrel"/>
    <property type="match status" value="1"/>
</dbReference>
<organism evidence="5 6">
    <name type="scientific">Paludibacterium purpuratum</name>
    <dbReference type="NCBI Taxonomy" id="1144873"/>
    <lineage>
        <taxon>Bacteria</taxon>
        <taxon>Pseudomonadati</taxon>
        <taxon>Pseudomonadota</taxon>
        <taxon>Betaproteobacteria</taxon>
        <taxon>Neisseriales</taxon>
        <taxon>Chromobacteriaceae</taxon>
        <taxon>Paludibacterium</taxon>
    </lineage>
</organism>
<dbReference type="InterPro" id="IPR000821">
    <property type="entry name" value="Ala_racemase"/>
</dbReference>